<organism evidence="2">
    <name type="scientific">Prymnesium polylepis</name>
    <dbReference type="NCBI Taxonomy" id="72548"/>
    <lineage>
        <taxon>Eukaryota</taxon>
        <taxon>Haptista</taxon>
        <taxon>Haptophyta</taxon>
        <taxon>Prymnesiophyceae</taxon>
        <taxon>Prymnesiales</taxon>
        <taxon>Prymnesiaceae</taxon>
        <taxon>Prymnesium</taxon>
    </lineage>
</organism>
<evidence type="ECO:0000256" key="1">
    <source>
        <dbReference type="SAM" id="MobiDB-lite"/>
    </source>
</evidence>
<reference evidence="2" key="1">
    <citation type="submission" date="2021-01" db="EMBL/GenBank/DDBJ databases">
        <authorList>
            <person name="Corre E."/>
            <person name="Pelletier E."/>
            <person name="Niang G."/>
            <person name="Scheremetjew M."/>
            <person name="Finn R."/>
            <person name="Kale V."/>
            <person name="Holt S."/>
            <person name="Cochrane G."/>
            <person name="Meng A."/>
            <person name="Brown T."/>
            <person name="Cohen L."/>
        </authorList>
    </citation>
    <scope>NUCLEOTIDE SEQUENCE</scope>
    <source>
        <strain evidence="2">UIO037</strain>
    </source>
</reference>
<feature type="compositionally biased region" description="Basic and acidic residues" evidence="1">
    <location>
        <begin position="812"/>
        <end position="822"/>
    </location>
</feature>
<proteinExistence type="predicted"/>
<dbReference type="AlphaFoldDB" id="A0A6T8BLA1"/>
<sequence length="1025" mass="113008">MGLLHVNATGMSHACAEKFQAALSLAPDEKSVEEMQALWEEVQQHIGLGFFLASMTTGASKLFALVGVEATPWRATHGVSDYIKGLAVDVRVIEPRANPQYIGIAVEGNPQEHNPHGVEFREIKPPAAQRRPTDHEMRLDWLVRKGYVTRNTDGTLQKRANGTVDVTGPFSVTEATAGSVTNGEVAVKLSVGLGAQLRIDKDHLGAGMAHPKSAFSKCVKKREPLTMELRREHNLLDCFVKPANYEERESRAEGAHLSWDEFVHAVKDPTTGMDAYVYNMTKNFQHEPQQTEMQRIGPDIEQIFQDWESPERAKAAHYHMLAALSMRPMGNYDYAFIQREVLRTFSIGRVEHLFCVLVNGSGCAVQVLKTPCLTPRDMLEVVTDERHDKLWQKRLPNWKRLGVDSKPTPGPLFKVPVRFMDKNIAPDDRRPAWADPDQTPPEFNDLPAMRVGADGLALEEEDEARTDKVMMQKLQLRGCSGGDDSAVYSADLQAAEDETRTVMMFVSQCTAVDAALDLVVSLYDKMVSNYQARGQDPPLRRIFTAQTPNQSRGTSVKDSNYGSFVTDLLSNQAWDTDSKSVLMKGTAVLDEGAQAFGRACELRRTVPAEVLKYQAENGPLHVLRTIHMRDYSDPVWGLYYFCKDNPRFIWTNANKRTLIQKSLNASQELMTGLQTHYALGRSAEEIVSTIIAEAPGGALHTALFTPIAYVKRKKQEEPAPLYMSMGSEKGADENAREAIRLKLDESLPDLPDPPTIDLVTADADAEVRERLDGMLATAVSAPQQVQPGNALVQAFLSPFDTQMQGLAMLRSTADDRAKERKNQQQQLREQLSKKEKEIKSRSAKEHAIVNPSNSSLLAKLVTETFGLGTLEGLISQVKQLAETQQVDQHRIIKGKDFASHCRFAIGSMIQYHEKDPQAGPLATNDLRVLLLDTCTHSNMKVYTKRTNNAKNYLDHVMGSWRAFHGALVRIDQAGNGAGSSNGGASSGIGGLLMPPAPAMPPSGGASSAPHTPPGGALSDAIDLTD</sequence>
<feature type="region of interest" description="Disordered" evidence="1">
    <location>
        <begin position="976"/>
        <end position="1025"/>
    </location>
</feature>
<dbReference type="EMBL" id="HBKO01031771">
    <property type="protein sequence ID" value="CAE2249339.1"/>
    <property type="molecule type" value="Transcribed_RNA"/>
</dbReference>
<protein>
    <submittedName>
        <fullName evidence="2">Uncharacterized protein</fullName>
    </submittedName>
</protein>
<feature type="compositionally biased region" description="Gly residues" evidence="1">
    <location>
        <begin position="976"/>
        <end position="990"/>
    </location>
</feature>
<feature type="region of interest" description="Disordered" evidence="1">
    <location>
        <begin position="428"/>
        <end position="447"/>
    </location>
</feature>
<feature type="compositionally biased region" description="Low complexity" evidence="1">
    <location>
        <begin position="1001"/>
        <end position="1016"/>
    </location>
</feature>
<name>A0A6T8BLA1_9EUKA</name>
<accession>A0A6T8BLA1</accession>
<gene>
    <name evidence="2" type="ORF">CPOL0286_LOCUS14474</name>
</gene>
<feature type="region of interest" description="Disordered" evidence="1">
    <location>
        <begin position="812"/>
        <end position="844"/>
    </location>
</feature>
<feature type="compositionally biased region" description="Basic and acidic residues" evidence="1">
    <location>
        <begin position="830"/>
        <end position="844"/>
    </location>
</feature>
<evidence type="ECO:0000313" key="2">
    <source>
        <dbReference type="EMBL" id="CAE2249339.1"/>
    </source>
</evidence>